<evidence type="ECO:0000313" key="4">
    <source>
        <dbReference type="Proteomes" id="UP000886595"/>
    </source>
</evidence>
<dbReference type="SUPFAM" id="SSF51726">
    <property type="entry name" value="UROD/MetE-like"/>
    <property type="match status" value="1"/>
</dbReference>
<dbReference type="GO" id="GO:0008270">
    <property type="term" value="F:zinc ion binding"/>
    <property type="evidence" value="ECO:0007669"/>
    <property type="project" value="InterPro"/>
</dbReference>
<sequence>MGQRALQRVPPSLPSRTPSLPPPSSSSPPSVAHPPLAAPSVPGNRPMSSHIVGYPRIGPKRELKFALESFWDGKTGAEDLQNVAADSDAPYGNIWLVYGWESGEVGFDVYFSVDWKLLI</sequence>
<dbReference type="EMBL" id="JAAMPC010000008">
    <property type="protein sequence ID" value="KAG2300856.1"/>
    <property type="molecule type" value="Genomic_DNA"/>
</dbReference>
<evidence type="ECO:0000256" key="1">
    <source>
        <dbReference type="SAM" id="MobiDB-lite"/>
    </source>
</evidence>
<protein>
    <recommendedName>
        <fullName evidence="2">Cobalamin-independent methionine synthase MetE N-terminal domain-containing protein</fullName>
    </recommendedName>
</protein>
<dbReference type="Gene3D" id="3.20.20.210">
    <property type="match status" value="1"/>
</dbReference>
<comment type="caution">
    <text evidence="3">The sequence shown here is derived from an EMBL/GenBank/DDBJ whole genome shotgun (WGS) entry which is preliminary data.</text>
</comment>
<dbReference type="PANTHER" id="PTHR30519">
    <property type="entry name" value="5-METHYLTETRAHYDROPTEROYLTRIGLUTAMATE--HOMOCYSTEINE METHYLTRANSFERASE"/>
    <property type="match status" value="1"/>
</dbReference>
<feature type="region of interest" description="Disordered" evidence="1">
    <location>
        <begin position="1"/>
        <end position="49"/>
    </location>
</feature>
<reference evidence="3 4" key="1">
    <citation type="submission" date="2020-02" db="EMBL/GenBank/DDBJ databases">
        <authorList>
            <person name="Ma Q."/>
            <person name="Huang Y."/>
            <person name="Song X."/>
            <person name="Pei D."/>
        </authorList>
    </citation>
    <scope>NUCLEOTIDE SEQUENCE [LARGE SCALE GENOMIC DNA]</scope>
    <source>
        <strain evidence="3">Sxm20200214</strain>
        <tissue evidence="3">Leaf</tissue>
    </source>
</reference>
<accession>A0A8X7V4Q0</accession>
<dbReference type="Pfam" id="PF08267">
    <property type="entry name" value="Meth_synt_1"/>
    <property type="match status" value="1"/>
</dbReference>
<dbReference type="InterPro" id="IPR013215">
    <property type="entry name" value="Cbl-indep_Met_Synth_N"/>
</dbReference>
<proteinExistence type="predicted"/>
<dbReference type="InterPro" id="IPR038071">
    <property type="entry name" value="UROD/MetE-like_sf"/>
</dbReference>
<dbReference type="GO" id="GO:0003871">
    <property type="term" value="F:5-methyltetrahydropteroyltriglutamate-homocysteine S-methyltransferase activity"/>
    <property type="evidence" value="ECO:0007669"/>
    <property type="project" value="InterPro"/>
</dbReference>
<organism evidence="3 4">
    <name type="scientific">Brassica carinata</name>
    <name type="common">Ethiopian mustard</name>
    <name type="synonym">Abyssinian cabbage</name>
    <dbReference type="NCBI Taxonomy" id="52824"/>
    <lineage>
        <taxon>Eukaryota</taxon>
        <taxon>Viridiplantae</taxon>
        <taxon>Streptophyta</taxon>
        <taxon>Embryophyta</taxon>
        <taxon>Tracheophyta</taxon>
        <taxon>Spermatophyta</taxon>
        <taxon>Magnoliopsida</taxon>
        <taxon>eudicotyledons</taxon>
        <taxon>Gunneridae</taxon>
        <taxon>Pentapetalae</taxon>
        <taxon>rosids</taxon>
        <taxon>malvids</taxon>
        <taxon>Brassicales</taxon>
        <taxon>Brassicaceae</taxon>
        <taxon>Brassiceae</taxon>
        <taxon>Brassica</taxon>
    </lineage>
</organism>
<feature type="domain" description="Cobalamin-independent methionine synthase MetE N-terminal" evidence="2">
    <location>
        <begin position="49"/>
        <end position="86"/>
    </location>
</feature>
<evidence type="ECO:0000259" key="2">
    <source>
        <dbReference type="Pfam" id="PF08267"/>
    </source>
</evidence>
<dbReference type="AlphaFoldDB" id="A0A8X7V4Q0"/>
<feature type="compositionally biased region" description="Low complexity" evidence="1">
    <location>
        <begin position="27"/>
        <end position="42"/>
    </location>
</feature>
<evidence type="ECO:0000313" key="3">
    <source>
        <dbReference type="EMBL" id="KAG2300856.1"/>
    </source>
</evidence>
<name>A0A8X7V4Q0_BRACI</name>
<keyword evidence="4" id="KW-1185">Reference proteome</keyword>
<dbReference type="GO" id="GO:0008652">
    <property type="term" value="P:amino acid biosynthetic process"/>
    <property type="evidence" value="ECO:0007669"/>
    <property type="project" value="InterPro"/>
</dbReference>
<dbReference type="OrthoDB" id="1053771at2759"/>
<gene>
    <name evidence="3" type="ORF">Bca52824_037328</name>
</gene>
<dbReference type="Proteomes" id="UP000886595">
    <property type="component" value="Unassembled WGS sequence"/>
</dbReference>